<dbReference type="Pfam" id="PF00069">
    <property type="entry name" value="Pkinase"/>
    <property type="match status" value="1"/>
</dbReference>
<organism evidence="6 7">
    <name type="scientific">Tritrichomonas musculus</name>
    <dbReference type="NCBI Taxonomy" id="1915356"/>
    <lineage>
        <taxon>Eukaryota</taxon>
        <taxon>Metamonada</taxon>
        <taxon>Parabasalia</taxon>
        <taxon>Tritrichomonadida</taxon>
        <taxon>Tritrichomonadidae</taxon>
        <taxon>Tritrichomonas</taxon>
    </lineage>
</organism>
<evidence type="ECO:0000256" key="2">
    <source>
        <dbReference type="ARBA" id="ARBA00022741"/>
    </source>
</evidence>
<dbReference type="InterPro" id="IPR017441">
    <property type="entry name" value="Protein_kinase_ATP_BS"/>
</dbReference>
<dbReference type="Pfam" id="PF13306">
    <property type="entry name" value="LRR_5"/>
    <property type="match status" value="3"/>
</dbReference>
<evidence type="ECO:0000256" key="3">
    <source>
        <dbReference type="ARBA" id="ARBA00022840"/>
    </source>
</evidence>
<keyword evidence="1" id="KW-0723">Serine/threonine-protein kinase</keyword>
<dbReference type="Gene3D" id="1.10.510.10">
    <property type="entry name" value="Transferase(Phosphotransferase) domain 1"/>
    <property type="match status" value="1"/>
</dbReference>
<dbReference type="SMART" id="SM00220">
    <property type="entry name" value="S_TKc"/>
    <property type="match status" value="1"/>
</dbReference>
<evidence type="ECO:0000256" key="1">
    <source>
        <dbReference type="ARBA" id="ARBA00022527"/>
    </source>
</evidence>
<protein>
    <recommendedName>
        <fullName evidence="5">Protein kinase domain-containing protein</fullName>
    </recommendedName>
</protein>
<evidence type="ECO:0000313" key="7">
    <source>
        <dbReference type="Proteomes" id="UP001470230"/>
    </source>
</evidence>
<dbReference type="InterPro" id="IPR008271">
    <property type="entry name" value="Ser/Thr_kinase_AS"/>
</dbReference>
<feature type="domain" description="Protein kinase" evidence="5">
    <location>
        <begin position="38"/>
        <end position="310"/>
    </location>
</feature>
<dbReference type="SUPFAM" id="SSF52058">
    <property type="entry name" value="L domain-like"/>
    <property type="match status" value="2"/>
</dbReference>
<dbReference type="Gene3D" id="3.80.10.10">
    <property type="entry name" value="Ribonuclease Inhibitor"/>
    <property type="match status" value="5"/>
</dbReference>
<accession>A0ABR2KAH2</accession>
<dbReference type="InterPro" id="IPR026906">
    <property type="entry name" value="LRR_5"/>
</dbReference>
<keyword evidence="3 4" id="KW-0067">ATP-binding</keyword>
<dbReference type="SUPFAM" id="SSF56112">
    <property type="entry name" value="Protein kinase-like (PK-like)"/>
    <property type="match status" value="1"/>
</dbReference>
<dbReference type="InterPro" id="IPR001245">
    <property type="entry name" value="Ser-Thr/Tyr_kinase_cat_dom"/>
</dbReference>
<dbReference type="InterPro" id="IPR032675">
    <property type="entry name" value="LRR_dom_sf"/>
</dbReference>
<feature type="binding site" evidence="4">
    <location>
        <position position="67"/>
    </location>
    <ligand>
        <name>ATP</name>
        <dbReference type="ChEBI" id="CHEBI:30616"/>
    </ligand>
</feature>
<dbReference type="InterPro" id="IPR053139">
    <property type="entry name" value="Surface_bspA-like"/>
</dbReference>
<dbReference type="PROSITE" id="PS00108">
    <property type="entry name" value="PROTEIN_KINASE_ST"/>
    <property type="match status" value="1"/>
</dbReference>
<keyword evidence="1" id="KW-0418">Kinase</keyword>
<evidence type="ECO:0000313" key="6">
    <source>
        <dbReference type="EMBL" id="KAK8887766.1"/>
    </source>
</evidence>
<evidence type="ECO:0000256" key="4">
    <source>
        <dbReference type="PROSITE-ProRule" id="PRU10141"/>
    </source>
</evidence>
<dbReference type="InterPro" id="IPR000719">
    <property type="entry name" value="Prot_kinase_dom"/>
</dbReference>
<evidence type="ECO:0000259" key="5">
    <source>
        <dbReference type="PROSITE" id="PS50011"/>
    </source>
</evidence>
<dbReference type="PRINTS" id="PR00109">
    <property type="entry name" value="TYRKINASE"/>
</dbReference>
<dbReference type="InterPro" id="IPR011009">
    <property type="entry name" value="Kinase-like_dom_sf"/>
</dbReference>
<proteinExistence type="predicted"/>
<name>A0ABR2KAH2_9EUKA</name>
<comment type="caution">
    <text evidence="6">The sequence shown here is derived from an EMBL/GenBank/DDBJ whole genome shotgun (WGS) entry which is preliminary data.</text>
</comment>
<dbReference type="EMBL" id="JAPFFF010000006">
    <property type="protein sequence ID" value="KAK8887766.1"/>
    <property type="molecule type" value="Genomic_DNA"/>
</dbReference>
<keyword evidence="7" id="KW-1185">Reference proteome</keyword>
<gene>
    <name evidence="6" type="ORF">M9Y10_038822</name>
</gene>
<dbReference type="PROSITE" id="PS00107">
    <property type="entry name" value="PROTEIN_KINASE_ATP"/>
    <property type="match status" value="1"/>
</dbReference>
<sequence length="1062" mass="121778">MSAAKHPVIIKPIPSGGGIFRKKDEVKSKYFIDNLKDFQKIGKLGSGSYGTVYKIRNTKTEEILAAKVIRYHDGYDITVKREIDILIQIQHPTIIELRGYSNKDFGENIQKTIVMNYMSKGSLLNLIDDEDKGFCPDDYNNTKRQIILIGIARGMMILHEQNVIHRDLKPENILLENDYSPRISDFGLSKFYDPKNSMDQSTNNVGTLAYAAPEILRGDSYNNKADVYSFGILMYEVLNSVRAYKDMSKNTTYISLSNNIASGYRPKFNGYIKEGFKNLIEICWSQDFNERPTFSEIFQKLSLLHDEKFVPYEKGKISDGDYMEAMQYCLDDVDCEEVFTYIQKVYPDLEKVEKSVSVKPPTSPRPTTASPRKAFIQTNMKNREDYNLLYNIVHKESIEEQKDFLSKSSRANQFFTKLRKFLDFVDIDDGYCFFNYDEKSDTCELIEEPEMYIKFMLTEKLLSDNCFINNEFIEILKSFNKVYIEIDFKSYYFESIIGIVLKLKSIHKCKIAASVIFESIIKIDQILKPFYLIEIVRLNRQNPRISFNETFEECRSMKYLVLNGICTDICIGDNSFRNCISLQEFCSDKKIESIGNSAFESCISLKKVCCSCSVSFLGKNCFEGCYNIRTIYFHYIKIIDSSAFEGCTSLRNLNIKSIGKVCSNAFKGCYSLEEITIDYIEIIESNAFEKCTSLRTININYIKMIDSYSFKECSSLKVINSNKIEKIMSNAFEGCKSLSKINVDNIGIVDSNVFKHFYNLTEINSKEIKKIMSHAFEDCTSLMTINVENIEFIDSFAFKNCSSLIRINNKEIKTVMSNAFEGCSTIKGFKTNISEIYSNCFKNCSSLEYFMVKNYTLKSIEEGVFEGCSSLKKIEINVDNMYNPPIKYIKKSAFKGCSSINHIKANFEVEIIEESAFENCLKLESFDFSKAKEIKSRCFYNCCSLKQIIIPEGITKIPKNAFFECSSFETLSIPTSVTIIEEGAFARCFSLIQVLFPSTVEKICSNAFNYCISLPFISIPKSVKMIGTDALKNCFMMKEITISPSLKIEKAGLGDYVKVNKF</sequence>
<reference evidence="6 7" key="1">
    <citation type="submission" date="2024-04" db="EMBL/GenBank/DDBJ databases">
        <title>Tritrichomonas musculus Genome.</title>
        <authorList>
            <person name="Alves-Ferreira E."/>
            <person name="Grigg M."/>
            <person name="Lorenzi H."/>
            <person name="Galac M."/>
        </authorList>
    </citation>
    <scope>NUCLEOTIDE SEQUENCE [LARGE SCALE GENOMIC DNA]</scope>
    <source>
        <strain evidence="6 7">EAF2021</strain>
    </source>
</reference>
<dbReference type="PROSITE" id="PS50011">
    <property type="entry name" value="PROTEIN_KINASE_DOM"/>
    <property type="match status" value="1"/>
</dbReference>
<dbReference type="PANTHER" id="PTHR45661:SF3">
    <property type="entry name" value="IG-LIKE DOMAIN-CONTAINING PROTEIN"/>
    <property type="match status" value="1"/>
</dbReference>
<dbReference type="PANTHER" id="PTHR45661">
    <property type="entry name" value="SURFACE ANTIGEN"/>
    <property type="match status" value="1"/>
</dbReference>
<keyword evidence="2 4" id="KW-0547">Nucleotide-binding</keyword>
<dbReference type="Proteomes" id="UP001470230">
    <property type="component" value="Unassembled WGS sequence"/>
</dbReference>
<keyword evidence="1" id="KW-0808">Transferase</keyword>